<reference evidence="5" key="2">
    <citation type="submission" date="2005-09" db="EMBL/GenBank/DDBJ databases">
        <title>Insights into the pathogenicity island of Erwinia pyrifoliae WT3 and Japanese Erwinia Ejp617, and its relatedness with PAI of Erwinia amylovora.</title>
        <authorList>
            <person name="Thapa S.P."/>
            <person name="Cho S."/>
            <person name="Hur J.H."/>
            <person name="Lim C.K."/>
        </authorList>
    </citation>
    <scope>NUCLEOTIDE SEQUENCE</scope>
    <source>
        <strain evidence="5">WT3</strain>
    </source>
</reference>
<dbReference type="Pfam" id="PF01037">
    <property type="entry name" value="AsnC_trans_reg"/>
    <property type="match status" value="1"/>
</dbReference>
<dbReference type="InterPro" id="IPR011008">
    <property type="entry name" value="Dimeric_a/b-barrel"/>
</dbReference>
<reference evidence="5" key="3">
    <citation type="journal article" date="2008" name="Mol. Cells">
        <title>Genetic organization of the hrp genes cluster in Erwinia pyrifoliae and characterization of HR active domains in HrpNEp protein by mutational analysis.</title>
        <authorList>
            <person name="Shrestha R."/>
            <person name="Park D.H."/>
            <person name="Cho J.M."/>
            <person name="Cho S."/>
            <person name="Wilson C."/>
            <person name="Hwang I."/>
            <person name="Hur J.H."/>
            <person name="Lim C.K."/>
        </authorList>
    </citation>
    <scope>NUCLEOTIDE SEQUENCE</scope>
    <source>
        <strain evidence="5">WT3</strain>
    </source>
</reference>
<evidence type="ECO:0000313" key="5">
    <source>
        <dbReference type="EMBL" id="ACY78307.1"/>
    </source>
</evidence>
<dbReference type="GO" id="GO:0006355">
    <property type="term" value="P:regulation of DNA-templated transcription"/>
    <property type="evidence" value="ECO:0007669"/>
    <property type="project" value="UniProtKB-ARBA"/>
</dbReference>
<keyword evidence="2" id="KW-0238">DNA-binding</keyword>
<dbReference type="Gene3D" id="1.10.10.10">
    <property type="entry name" value="Winged helix-like DNA-binding domain superfamily/Winged helix DNA-binding domain"/>
    <property type="match status" value="1"/>
</dbReference>
<dbReference type="GO" id="GO:0043200">
    <property type="term" value="P:response to amino acid"/>
    <property type="evidence" value="ECO:0007669"/>
    <property type="project" value="TreeGrafter"/>
</dbReference>
<organism evidence="5">
    <name type="scientific">Erwinia pyrifoliae</name>
    <dbReference type="NCBI Taxonomy" id="79967"/>
    <lineage>
        <taxon>Bacteria</taxon>
        <taxon>Pseudomonadati</taxon>
        <taxon>Pseudomonadota</taxon>
        <taxon>Gammaproteobacteria</taxon>
        <taxon>Enterobacterales</taxon>
        <taxon>Erwiniaceae</taxon>
        <taxon>Erwinia</taxon>
    </lineage>
</organism>
<keyword evidence="3" id="KW-0804">Transcription</keyword>
<dbReference type="Gene3D" id="3.30.70.920">
    <property type="match status" value="1"/>
</dbReference>
<evidence type="ECO:0000256" key="3">
    <source>
        <dbReference type="ARBA" id="ARBA00023163"/>
    </source>
</evidence>
<dbReference type="InterPro" id="IPR000485">
    <property type="entry name" value="AsnC-type_HTH_dom"/>
</dbReference>
<keyword evidence="1" id="KW-0805">Transcription regulation</keyword>
<dbReference type="InterPro" id="IPR036388">
    <property type="entry name" value="WH-like_DNA-bd_sf"/>
</dbReference>
<feature type="domain" description="HTH asnC-type" evidence="4">
    <location>
        <begin position="7"/>
        <end position="64"/>
    </location>
</feature>
<dbReference type="EMBL" id="DQ180962">
    <property type="protein sequence ID" value="ACY78307.1"/>
    <property type="molecule type" value="Genomic_DNA"/>
</dbReference>
<reference evidence="5" key="1">
    <citation type="journal article" date="2005" name="J. Gen. Plant Pathol.">
        <title>Identification of dspEF, hrpW, and hrpN loci and characterization of the hrpNEp gene in Erwinia pyrifoliae.</title>
        <authorList>
            <person name="Shrestha R."/>
            <person name="Tsuchiya K."/>
            <person name="Baek S.J."/>
            <person name="Bae H.N."/>
            <person name="Hwang I."/>
            <person name="Hur J.H."/>
            <person name="Lim C.K."/>
        </authorList>
    </citation>
    <scope>NUCLEOTIDE SEQUENCE</scope>
    <source>
        <strain evidence="5">WT3</strain>
    </source>
</reference>
<sequence length="220" mass="24511">MTLSLPEMKILALLQKDARITNQTLADEIGMSASPCWRKVRKLEDDKVIQGYRAVLNRKKIGLGVMVFVRVSIDSHSETQARRFEQEVMALEAVIACYSIGGDADFLLQVVAGDLDAYADFSMTVLRRLTGIKAMQSMFVMKEIKPLASYPIKATLGHALSQREGLGHKAHTGHFTVQVYSHNAPCFRPRINWHEKALPTVNSHRYRPVTGVVPVAYASA</sequence>
<evidence type="ECO:0000256" key="2">
    <source>
        <dbReference type="ARBA" id="ARBA00023125"/>
    </source>
</evidence>
<dbReference type="PANTHER" id="PTHR30154:SF34">
    <property type="entry name" value="TRANSCRIPTIONAL REGULATOR AZLB"/>
    <property type="match status" value="1"/>
</dbReference>
<dbReference type="InterPro" id="IPR036390">
    <property type="entry name" value="WH_DNA-bd_sf"/>
</dbReference>
<reference evidence="5" key="4">
    <citation type="submission" date="2009-11" db="EMBL/GenBank/DDBJ databases">
        <authorList>
            <person name="Thapa S.P."/>
            <person name="Park D.H."/>
            <person name="Cho S.Y."/>
            <person name="Hur J.H."/>
            <person name="Lim C.K."/>
        </authorList>
    </citation>
    <scope>NUCLEOTIDE SEQUENCE</scope>
    <source>
        <strain evidence="5">WT3</strain>
    </source>
</reference>
<dbReference type="AlphaFoldDB" id="D1CSA9"/>
<dbReference type="InterPro" id="IPR019888">
    <property type="entry name" value="Tscrpt_reg_AsnC-like"/>
</dbReference>
<evidence type="ECO:0000259" key="4">
    <source>
        <dbReference type="PROSITE" id="PS50956"/>
    </source>
</evidence>
<name>D1CSA9_ERWPY</name>
<dbReference type="GO" id="GO:0005829">
    <property type="term" value="C:cytosol"/>
    <property type="evidence" value="ECO:0007669"/>
    <property type="project" value="TreeGrafter"/>
</dbReference>
<protein>
    <recommendedName>
        <fullName evidence="4">HTH asnC-type domain-containing protein</fullName>
    </recommendedName>
</protein>
<dbReference type="SUPFAM" id="SSF46785">
    <property type="entry name" value="Winged helix' DNA-binding domain"/>
    <property type="match status" value="1"/>
</dbReference>
<proteinExistence type="predicted"/>
<dbReference type="GO" id="GO:0043565">
    <property type="term" value="F:sequence-specific DNA binding"/>
    <property type="evidence" value="ECO:0007669"/>
    <property type="project" value="InterPro"/>
</dbReference>
<dbReference type="Pfam" id="PF13412">
    <property type="entry name" value="HTH_24"/>
    <property type="match status" value="1"/>
</dbReference>
<dbReference type="PROSITE" id="PS50956">
    <property type="entry name" value="HTH_ASNC_2"/>
    <property type="match status" value="1"/>
</dbReference>
<dbReference type="PRINTS" id="PR00033">
    <property type="entry name" value="HTHASNC"/>
</dbReference>
<dbReference type="SUPFAM" id="SSF54909">
    <property type="entry name" value="Dimeric alpha+beta barrel"/>
    <property type="match status" value="1"/>
</dbReference>
<accession>D1CSA9</accession>
<dbReference type="CDD" id="cd00090">
    <property type="entry name" value="HTH_ARSR"/>
    <property type="match status" value="1"/>
</dbReference>
<dbReference type="InterPro" id="IPR019887">
    <property type="entry name" value="Tscrpt_reg_AsnC/Lrp_C"/>
</dbReference>
<dbReference type="InterPro" id="IPR011991">
    <property type="entry name" value="ArsR-like_HTH"/>
</dbReference>
<evidence type="ECO:0000256" key="1">
    <source>
        <dbReference type="ARBA" id="ARBA00023015"/>
    </source>
</evidence>
<dbReference type="SMART" id="SM00344">
    <property type="entry name" value="HTH_ASNC"/>
    <property type="match status" value="1"/>
</dbReference>
<dbReference type="PANTHER" id="PTHR30154">
    <property type="entry name" value="LEUCINE-RESPONSIVE REGULATORY PROTEIN"/>
    <property type="match status" value="1"/>
</dbReference>